<sequence length="377" mass="42070">MANIHERFALGQERLANRMTQLIQAMQNHNGEGSSSGIHSVRQPLGSSFGVVARPFKPTFLPREESIPKIETQHSVGHNIATIYEEYRALPDEIRDAMSLAEFIGLKNGRVGIGPRSKPRAIPKENGKHVPALEGKNPSIMIKEEEEHSKLLGMDREQPMEALEVPIILHEGEPLTDFQNSSMKGHVFSEETMGHEPKKEEKSDLQDGEERLMVEAQLPKDKDDDQLARSFRTASNEKQIDDVHDSGKSHDVVPYMYQQNEDASTNSHKAKKDEHYEDNQRYEGNSDLLLSTMPFQICGHGQFVEKDDHGASLMLHSKSRQMGDHHGAKNGEKSELQGVNGAKIPGDLVGRHAHGIRASLDAHVNLQLAGNFMTATY</sequence>
<organism evidence="2 3">
    <name type="scientific">Taxus chinensis</name>
    <name type="common">Chinese yew</name>
    <name type="synonym">Taxus wallichiana var. chinensis</name>
    <dbReference type="NCBI Taxonomy" id="29808"/>
    <lineage>
        <taxon>Eukaryota</taxon>
        <taxon>Viridiplantae</taxon>
        <taxon>Streptophyta</taxon>
        <taxon>Embryophyta</taxon>
        <taxon>Tracheophyta</taxon>
        <taxon>Spermatophyta</taxon>
        <taxon>Pinopsida</taxon>
        <taxon>Pinidae</taxon>
        <taxon>Conifers II</taxon>
        <taxon>Cupressales</taxon>
        <taxon>Taxaceae</taxon>
        <taxon>Taxus</taxon>
    </lineage>
</organism>
<name>A0AA38F583_TAXCH</name>
<evidence type="ECO:0000313" key="2">
    <source>
        <dbReference type="EMBL" id="KAH9292644.1"/>
    </source>
</evidence>
<reference evidence="2 3" key="1">
    <citation type="journal article" date="2021" name="Nat. Plants">
        <title>The Taxus genome provides insights into paclitaxel biosynthesis.</title>
        <authorList>
            <person name="Xiong X."/>
            <person name="Gou J."/>
            <person name="Liao Q."/>
            <person name="Li Y."/>
            <person name="Zhou Q."/>
            <person name="Bi G."/>
            <person name="Li C."/>
            <person name="Du R."/>
            <person name="Wang X."/>
            <person name="Sun T."/>
            <person name="Guo L."/>
            <person name="Liang H."/>
            <person name="Lu P."/>
            <person name="Wu Y."/>
            <person name="Zhang Z."/>
            <person name="Ro D.K."/>
            <person name="Shang Y."/>
            <person name="Huang S."/>
            <person name="Yan J."/>
        </authorList>
    </citation>
    <scope>NUCLEOTIDE SEQUENCE [LARGE SCALE GENOMIC DNA]</scope>
    <source>
        <strain evidence="2">Ta-2019</strain>
    </source>
</reference>
<feature type="non-terminal residue" evidence="2">
    <location>
        <position position="377"/>
    </location>
</feature>
<evidence type="ECO:0000313" key="3">
    <source>
        <dbReference type="Proteomes" id="UP000824469"/>
    </source>
</evidence>
<feature type="region of interest" description="Disordered" evidence="1">
    <location>
        <begin position="115"/>
        <end position="134"/>
    </location>
</feature>
<dbReference type="Proteomes" id="UP000824469">
    <property type="component" value="Unassembled WGS sequence"/>
</dbReference>
<accession>A0AA38F583</accession>
<dbReference type="AlphaFoldDB" id="A0AA38F583"/>
<keyword evidence="3" id="KW-1185">Reference proteome</keyword>
<proteinExistence type="predicted"/>
<dbReference type="EMBL" id="JAHRHJ020002708">
    <property type="protein sequence ID" value="KAH9292644.1"/>
    <property type="molecule type" value="Genomic_DNA"/>
</dbReference>
<comment type="caution">
    <text evidence="2">The sequence shown here is derived from an EMBL/GenBank/DDBJ whole genome shotgun (WGS) entry which is preliminary data.</text>
</comment>
<gene>
    <name evidence="2" type="ORF">KI387_042170</name>
</gene>
<evidence type="ECO:0000256" key="1">
    <source>
        <dbReference type="SAM" id="MobiDB-lite"/>
    </source>
</evidence>
<protein>
    <submittedName>
        <fullName evidence="2">Uncharacterized protein</fullName>
    </submittedName>
</protein>